<dbReference type="Gene3D" id="3.40.50.300">
    <property type="entry name" value="P-loop containing nucleotide triphosphate hydrolases"/>
    <property type="match status" value="1"/>
</dbReference>
<feature type="transmembrane region" description="Helical" evidence="1">
    <location>
        <begin position="420"/>
        <end position="441"/>
    </location>
</feature>
<evidence type="ECO:0000256" key="1">
    <source>
        <dbReference type="SAM" id="Phobius"/>
    </source>
</evidence>
<sequence length="586" mass="63675">MRLPRWTWPVVTLVVATGLFLFLFRDGWELADQKSSVLGMAFGGAGLLLALSQWWRGRSAPPALDLAEAVRAQWRREERIRGVHDPYPLPVRWANAPADLVDHWPTIHRDPDRDEPIDLAGTLDHVAEVYAAVPSGRLVVLGRAGSGKTVFTTRFVLGVEGERVPVIFPLASWHPTTDLLTWMTDRLVREHGPEAGGLVEGGRILPVLDGFDEIAPDLRDLAIREINASLGDGDPLVLTSRVDEYAAAADVVTGAAAVVLADLDAADVEKYLRLSTRGDKWAPVLDRLHPVLGTPLMLTLARTVYDTADPAELLEVPDPEDHLLGRYVPALYGERERRYFRVLAEVLVRRDTHDLAWWRLPSAVKAYEPLYVVAACVPVLVGALISGSVMVGALLVVLLIPWTTGVATDQPPLRLRPVSWTGFPVAAAVGLLGGAGTGLLLDLSPPQTALLALACAVLAVATAIGANPVERLVSDPDRLLRIDRTTSVVNVVKMAVPIGIVVALFGGGGPRAVAVSVAIGFAQTIAYQAWGRFGLARAYFAATGKLPWRLMAFLREAHRRGVLRQAGPVYQFRHARLRDRLAREAD</sequence>
<feature type="transmembrane region" description="Helical" evidence="1">
    <location>
        <begin position="512"/>
        <end position="530"/>
    </location>
</feature>
<feature type="transmembrane region" description="Helical" evidence="1">
    <location>
        <begin position="370"/>
        <end position="400"/>
    </location>
</feature>
<accession>A0A9X2VPQ4</accession>
<keyword evidence="1" id="KW-0812">Transmembrane</keyword>
<evidence type="ECO:0000259" key="2">
    <source>
        <dbReference type="Pfam" id="PF05729"/>
    </source>
</evidence>
<keyword evidence="1" id="KW-1133">Transmembrane helix</keyword>
<dbReference type="InterPro" id="IPR027417">
    <property type="entry name" value="P-loop_NTPase"/>
</dbReference>
<dbReference type="Pfam" id="PF05729">
    <property type="entry name" value="NACHT"/>
    <property type="match status" value="1"/>
</dbReference>
<feature type="transmembrane region" description="Helical" evidence="1">
    <location>
        <begin position="36"/>
        <end position="55"/>
    </location>
</feature>
<evidence type="ECO:0000313" key="3">
    <source>
        <dbReference type="EMBL" id="MCS7480550.1"/>
    </source>
</evidence>
<reference evidence="3" key="1">
    <citation type="submission" date="2022-08" db="EMBL/GenBank/DDBJ databases">
        <authorList>
            <person name="Tistechok S."/>
            <person name="Samborskyy M."/>
            <person name="Roman I."/>
        </authorList>
    </citation>
    <scope>NUCLEOTIDE SEQUENCE</scope>
    <source>
        <strain evidence="3">DSM 103496</strain>
    </source>
</reference>
<comment type="caution">
    <text evidence="3">The sequence shown here is derived from an EMBL/GenBank/DDBJ whole genome shotgun (WGS) entry which is preliminary data.</text>
</comment>
<gene>
    <name evidence="3" type="ORF">NZH93_27165</name>
</gene>
<feature type="transmembrane region" description="Helical" evidence="1">
    <location>
        <begin position="6"/>
        <end position="24"/>
    </location>
</feature>
<dbReference type="EMBL" id="JANYMP010000014">
    <property type="protein sequence ID" value="MCS7480550.1"/>
    <property type="molecule type" value="Genomic_DNA"/>
</dbReference>
<keyword evidence="1" id="KW-0472">Membrane</keyword>
<dbReference type="RefSeq" id="WP_259626046.1">
    <property type="nucleotide sequence ID" value="NZ_JANYMP010000014.1"/>
</dbReference>
<dbReference type="InterPro" id="IPR007111">
    <property type="entry name" value="NACHT_NTPase"/>
</dbReference>
<proteinExistence type="predicted"/>
<evidence type="ECO:0000313" key="4">
    <source>
        <dbReference type="Proteomes" id="UP001141259"/>
    </source>
</evidence>
<dbReference type="Proteomes" id="UP001141259">
    <property type="component" value="Unassembled WGS sequence"/>
</dbReference>
<feature type="transmembrane region" description="Helical" evidence="1">
    <location>
        <begin position="487"/>
        <end position="506"/>
    </location>
</feature>
<keyword evidence="4" id="KW-1185">Reference proteome</keyword>
<protein>
    <submittedName>
        <fullName evidence="3">NACHT domain-containing protein</fullName>
    </submittedName>
</protein>
<name>A0A9X2VPQ4_9PSEU</name>
<organism evidence="3 4">
    <name type="scientific">Umezawaea endophytica</name>
    <dbReference type="NCBI Taxonomy" id="1654476"/>
    <lineage>
        <taxon>Bacteria</taxon>
        <taxon>Bacillati</taxon>
        <taxon>Actinomycetota</taxon>
        <taxon>Actinomycetes</taxon>
        <taxon>Pseudonocardiales</taxon>
        <taxon>Pseudonocardiaceae</taxon>
        <taxon>Umezawaea</taxon>
    </lineage>
</organism>
<feature type="transmembrane region" description="Helical" evidence="1">
    <location>
        <begin position="447"/>
        <end position="466"/>
    </location>
</feature>
<dbReference type="AlphaFoldDB" id="A0A9X2VPQ4"/>
<feature type="domain" description="NACHT" evidence="2">
    <location>
        <begin position="138"/>
        <end position="273"/>
    </location>
</feature>